<accession>A0A284QPE5</accession>
<keyword evidence="2" id="KW-0472">Membrane</keyword>
<keyword evidence="2" id="KW-0812">Transmembrane</keyword>
<organism evidence="3 4">
    <name type="scientific">Armillaria ostoyae</name>
    <name type="common">Armillaria root rot fungus</name>
    <dbReference type="NCBI Taxonomy" id="47428"/>
    <lineage>
        <taxon>Eukaryota</taxon>
        <taxon>Fungi</taxon>
        <taxon>Dikarya</taxon>
        <taxon>Basidiomycota</taxon>
        <taxon>Agaricomycotina</taxon>
        <taxon>Agaricomycetes</taxon>
        <taxon>Agaricomycetidae</taxon>
        <taxon>Agaricales</taxon>
        <taxon>Marasmiineae</taxon>
        <taxon>Physalacriaceae</taxon>
        <taxon>Armillaria</taxon>
    </lineage>
</organism>
<reference evidence="4" key="1">
    <citation type="journal article" date="2017" name="Nat. Ecol. Evol.">
        <title>Genome expansion and lineage-specific genetic innovations in the forest pathogenic fungi Armillaria.</title>
        <authorList>
            <person name="Sipos G."/>
            <person name="Prasanna A.N."/>
            <person name="Walter M.C."/>
            <person name="O'Connor E."/>
            <person name="Balint B."/>
            <person name="Krizsan K."/>
            <person name="Kiss B."/>
            <person name="Hess J."/>
            <person name="Varga T."/>
            <person name="Slot J."/>
            <person name="Riley R."/>
            <person name="Boka B."/>
            <person name="Rigling D."/>
            <person name="Barry K."/>
            <person name="Lee J."/>
            <person name="Mihaltcheva S."/>
            <person name="LaButti K."/>
            <person name="Lipzen A."/>
            <person name="Waldron R."/>
            <person name="Moloney N.M."/>
            <person name="Sperisen C."/>
            <person name="Kredics L."/>
            <person name="Vagvoelgyi C."/>
            <person name="Patrignani A."/>
            <person name="Fitzpatrick D."/>
            <person name="Nagy I."/>
            <person name="Doyle S."/>
            <person name="Anderson J.B."/>
            <person name="Grigoriev I.V."/>
            <person name="Gueldener U."/>
            <person name="Muensterkoetter M."/>
            <person name="Nagy L.G."/>
        </authorList>
    </citation>
    <scope>NUCLEOTIDE SEQUENCE [LARGE SCALE GENOMIC DNA]</scope>
    <source>
        <strain evidence="4">C18/9</strain>
    </source>
</reference>
<keyword evidence="2" id="KW-1133">Transmembrane helix</keyword>
<feature type="transmembrane region" description="Helical" evidence="2">
    <location>
        <begin position="63"/>
        <end position="84"/>
    </location>
</feature>
<evidence type="ECO:0000256" key="2">
    <source>
        <dbReference type="SAM" id="Phobius"/>
    </source>
</evidence>
<evidence type="ECO:0000313" key="3">
    <source>
        <dbReference type="EMBL" id="SJK98313.1"/>
    </source>
</evidence>
<evidence type="ECO:0000256" key="1">
    <source>
        <dbReference type="SAM" id="MobiDB-lite"/>
    </source>
</evidence>
<name>A0A284QPE5_ARMOS</name>
<feature type="region of interest" description="Disordered" evidence="1">
    <location>
        <begin position="294"/>
        <end position="313"/>
    </location>
</feature>
<gene>
    <name evidence="3" type="ORF">ARMOST_01578</name>
</gene>
<dbReference type="AlphaFoldDB" id="A0A284QPE5"/>
<feature type="transmembrane region" description="Helical" evidence="2">
    <location>
        <begin position="217"/>
        <end position="238"/>
    </location>
</feature>
<keyword evidence="4" id="KW-1185">Reference proteome</keyword>
<feature type="transmembrane region" description="Helical" evidence="2">
    <location>
        <begin position="104"/>
        <end position="128"/>
    </location>
</feature>
<feature type="transmembrane region" description="Helical" evidence="2">
    <location>
        <begin position="30"/>
        <end position="51"/>
    </location>
</feature>
<proteinExistence type="predicted"/>
<dbReference type="EMBL" id="FUEG01000001">
    <property type="protein sequence ID" value="SJK98313.1"/>
    <property type="molecule type" value="Genomic_DNA"/>
</dbReference>
<feature type="transmembrane region" description="Helical" evidence="2">
    <location>
        <begin position="140"/>
        <end position="162"/>
    </location>
</feature>
<protein>
    <submittedName>
        <fullName evidence="3">Uncharacterized protein</fullName>
    </submittedName>
</protein>
<evidence type="ECO:0000313" key="4">
    <source>
        <dbReference type="Proteomes" id="UP000219338"/>
    </source>
</evidence>
<dbReference type="Proteomes" id="UP000219338">
    <property type="component" value="Unassembled WGS sequence"/>
</dbReference>
<sequence length="390" mass="43357">MATQTDIPTELTDDDKALFQILDAELNSRILFALLHGIYTGILAATLWNIFINKRWPIRRVMVVVIILLHALITINFAAEWSFVHSAFVKNGKSFQTVSLKLQHVAQAAFLAQGIAASMSTIITDLYMIWCCWIVWGRRWLIVLLPIITLIFGTASKIIEVYQDVFRGYSELVSVLYISSILTTTLWCTLLIIYRILPVAGVRHGAEGRMRVYHRFVEVLVESSALYSIALVLDLAFAKACGDFVVYSSYYLDVIAGIAKGIAPTLLVGRFAAGRRARPDDSWQESVIGSASIRSCSQEHSGASFREDDRASPMLDGDLEAQRESSVREPSLSLRSVFVAADYHAHANTEVSPETSPHPRSRSLLNDRSSLYEDVSHGSTVVDGATALRR</sequence>
<feature type="transmembrane region" description="Helical" evidence="2">
    <location>
        <begin position="174"/>
        <end position="197"/>
    </location>
</feature>
<dbReference type="OMA" id="DHININE"/>
<feature type="transmembrane region" description="Helical" evidence="2">
    <location>
        <begin position="250"/>
        <end position="269"/>
    </location>
</feature>